<evidence type="ECO:0000313" key="2">
    <source>
        <dbReference type="EMBL" id="GET87154.1"/>
    </source>
</evidence>
<evidence type="ECO:0000313" key="3">
    <source>
        <dbReference type="Proteomes" id="UP000419144"/>
    </source>
</evidence>
<feature type="compositionally biased region" description="Basic and acidic residues" evidence="1">
    <location>
        <begin position="231"/>
        <end position="240"/>
    </location>
</feature>
<sequence>MATVSRHAAATPRAPPAFVVYALHISMLVHLHRHVLRLDFIDTCLLTSWDVCPCRDRLCTPLFSLFLFLTSRRQHIMSQEEAVPRFDFNEGTGVALGTLPCFTSVSTRGAAGKALEAALEPLHRIAYGRAGNNGKRRAALAGFKGFPLPMETEVSEKIAKLTKDRLRAVIKALGINVHISLSHAEVAAGVTKFLMAPRDDDKFKGSRPAQAKPKKASPEKRPASADPVDEPDVKKLRPDLRAPSSVPAAPAASPASATSAGPSDDAVLVQVYRRVLTMTPDDRAVLGVKALRTSLEKHFKLADGGLRHKKGIITTAASECVRALKEAEMRAAAAAVQHLGSACATSPPTGTEETAPPAPSALKVLDNAVPASTAYAAPCDPQKQQEC</sequence>
<organism evidence="2 3">
    <name type="scientific">Leishmania tarentolae</name>
    <name type="common">Sauroleishmania tarentolae</name>
    <dbReference type="NCBI Taxonomy" id="5689"/>
    <lineage>
        <taxon>Eukaryota</taxon>
        <taxon>Discoba</taxon>
        <taxon>Euglenozoa</taxon>
        <taxon>Kinetoplastea</taxon>
        <taxon>Metakinetoplastina</taxon>
        <taxon>Trypanosomatida</taxon>
        <taxon>Trypanosomatidae</taxon>
        <taxon>Leishmaniinae</taxon>
        <taxon>Leishmania</taxon>
        <taxon>lizard Leishmania</taxon>
    </lineage>
</organism>
<reference evidence="2" key="1">
    <citation type="submission" date="2019-11" db="EMBL/GenBank/DDBJ databases">
        <title>Leishmania tarentolae CDS.</title>
        <authorList>
            <person name="Goto Y."/>
            <person name="Yamagishi J."/>
        </authorList>
    </citation>
    <scope>NUCLEOTIDE SEQUENCE [LARGE SCALE GENOMIC DNA]</scope>
    <source>
        <strain evidence="2">Parrot Tar II</strain>
    </source>
</reference>
<dbReference type="OrthoDB" id="273283at2759"/>
<keyword evidence="3" id="KW-1185">Reference proteome</keyword>
<comment type="caution">
    <text evidence="2">The sequence shown here is derived from an EMBL/GenBank/DDBJ whole genome shotgun (WGS) entry which is preliminary data.</text>
</comment>
<gene>
    <name evidence="2" type="ORF">LtaPh_1412900</name>
</gene>
<accession>A0A640KDM2</accession>
<dbReference type="VEuPathDB" id="TriTrypDB:LtaPh_1412900"/>
<feature type="region of interest" description="Disordered" evidence="1">
    <location>
        <begin position="198"/>
        <end position="262"/>
    </location>
</feature>
<feature type="compositionally biased region" description="Low complexity" evidence="1">
    <location>
        <begin position="242"/>
        <end position="262"/>
    </location>
</feature>
<name>A0A640KDM2_LEITA</name>
<dbReference type="Proteomes" id="UP000419144">
    <property type="component" value="Unassembled WGS sequence"/>
</dbReference>
<proteinExistence type="predicted"/>
<dbReference type="EMBL" id="BLBS01000018">
    <property type="protein sequence ID" value="GET87154.1"/>
    <property type="molecule type" value="Genomic_DNA"/>
</dbReference>
<dbReference type="AlphaFoldDB" id="A0A640KDM2"/>
<evidence type="ECO:0000256" key="1">
    <source>
        <dbReference type="SAM" id="MobiDB-lite"/>
    </source>
</evidence>
<protein>
    <submittedName>
        <fullName evidence="2">Uncharacterized protein</fullName>
    </submittedName>
</protein>